<dbReference type="InterPro" id="IPR002213">
    <property type="entry name" value="UDP_glucos_trans"/>
</dbReference>
<dbReference type="AlphaFoldDB" id="F4WAY0"/>
<feature type="region of interest" description="Disordered" evidence="2">
    <location>
        <begin position="165"/>
        <end position="186"/>
    </location>
</feature>
<dbReference type="EMBL" id="GL888055">
    <property type="protein sequence ID" value="EGI68648.1"/>
    <property type="molecule type" value="Genomic_DNA"/>
</dbReference>
<dbReference type="OrthoDB" id="5835829at2759"/>
<dbReference type="STRING" id="103372.F4WAY0"/>
<accession>F4WAY0</accession>
<gene>
    <name evidence="3" type="ORF">G5I_02676</name>
</gene>
<reference evidence="3" key="1">
    <citation type="submission" date="2011-02" db="EMBL/GenBank/DDBJ databases">
        <title>The genome of the leaf-cutting ant Acromyrmex echinatior suggests key adaptations to social evolution and fungus farming.</title>
        <authorList>
            <person name="Nygaard S."/>
            <person name="Zhang G."/>
        </authorList>
    </citation>
    <scope>NUCLEOTIDE SEQUENCE</scope>
</reference>
<keyword evidence="4" id="KW-1185">Reference proteome</keyword>
<keyword evidence="1" id="KW-0808">Transferase</keyword>
<dbReference type="Pfam" id="PF00201">
    <property type="entry name" value="UDPGT"/>
    <property type="match status" value="1"/>
</dbReference>
<evidence type="ECO:0000313" key="3">
    <source>
        <dbReference type="EMBL" id="EGI68648.1"/>
    </source>
</evidence>
<evidence type="ECO:0000256" key="1">
    <source>
        <dbReference type="ARBA" id="ARBA00022679"/>
    </source>
</evidence>
<evidence type="ECO:0000313" key="4">
    <source>
        <dbReference type="Proteomes" id="UP000007755"/>
    </source>
</evidence>
<evidence type="ECO:0000256" key="2">
    <source>
        <dbReference type="SAM" id="MobiDB-lite"/>
    </source>
</evidence>
<organism evidence="4">
    <name type="scientific">Acromyrmex echinatior</name>
    <name type="common">Panamanian leafcutter ant</name>
    <name type="synonym">Acromyrmex octospinosus echinatior</name>
    <dbReference type="NCBI Taxonomy" id="103372"/>
    <lineage>
        <taxon>Eukaryota</taxon>
        <taxon>Metazoa</taxon>
        <taxon>Ecdysozoa</taxon>
        <taxon>Arthropoda</taxon>
        <taxon>Hexapoda</taxon>
        <taxon>Insecta</taxon>
        <taxon>Pterygota</taxon>
        <taxon>Neoptera</taxon>
        <taxon>Endopterygota</taxon>
        <taxon>Hymenoptera</taxon>
        <taxon>Apocrita</taxon>
        <taxon>Aculeata</taxon>
        <taxon>Formicoidea</taxon>
        <taxon>Formicidae</taxon>
        <taxon>Myrmicinae</taxon>
        <taxon>Acromyrmex</taxon>
    </lineage>
</organism>
<dbReference type="Proteomes" id="UP000007755">
    <property type="component" value="Unassembled WGS sequence"/>
</dbReference>
<protein>
    <submittedName>
        <fullName evidence="3">Uncharacterized protein</fullName>
    </submittedName>
</protein>
<dbReference type="GO" id="GO:0008194">
    <property type="term" value="F:UDP-glycosyltransferase activity"/>
    <property type="evidence" value="ECO:0007669"/>
    <property type="project" value="InterPro"/>
</dbReference>
<feature type="compositionally biased region" description="Basic and acidic residues" evidence="2">
    <location>
        <begin position="174"/>
        <end position="186"/>
    </location>
</feature>
<dbReference type="InParanoid" id="F4WAY0"/>
<name>F4WAY0_ACREC</name>
<sequence>MSAIVQDELVKPIDRAAWHVEHVLKFPNSRHLRYHGHDMSWIHYYATYLCLGARPSRPWKVLESLTSCVLSRALAKRATAQVPSANPPRRTQSSLFPRGGLIAAWLRGSANRGNRVIPVSHILAREIREIAGVFFGPLRGLKVPIRGSRHPWGIEWPLLQAGDSRDLGGVTQPHRGEEEEARQELRVQRRPLRTDPPGGMIPGPGSHAGGILPASLRFFFIVAKHLLSHPLPGAKRIESRHDMTGKATLRYKDDESPG</sequence>
<proteinExistence type="predicted"/>